<proteinExistence type="predicted"/>
<dbReference type="Proteomes" id="UP000001409">
    <property type="component" value="Chromosome"/>
</dbReference>
<keyword evidence="4" id="KW-1185">Reference proteome</keyword>
<keyword evidence="1" id="KW-0863">Zinc-finger</keyword>
<evidence type="ECO:0000313" key="4">
    <source>
        <dbReference type="Proteomes" id="UP000001409"/>
    </source>
</evidence>
<dbReference type="InterPro" id="IPR007527">
    <property type="entry name" value="Znf_SWIM"/>
</dbReference>
<dbReference type="STRING" id="196164.gene:10741672"/>
<sequence length="296" mass="33084">MRGRVLMSDEAQGASRRPRMDNVIYANFGAKTQVTSTEPEKGEQTGRIRQKRFSPTGNRVVQLTLKNADSGRIRRGEDYYRNDNVTGVQVLEGRISCKVAGSQNEPFDVLMTFPYRGSEKLRAAYATIAETPNGMKLVREGRLTSAMLDHLIGDPDESIYFDCTCPDRTLVCKHAVATAYVVAEKMTANPSMVLDMRGQGMAGLEALINTFHTRGEEEPETNESFWEGHTLPDLPNPKVAAAIDDSDINYLHRALRLVSYTSLEQLRAVSDIEDMYEILTSTHPSQRIDDDDADEE</sequence>
<reference evidence="3 4" key="1">
    <citation type="journal article" date="2003" name="Genome Res.">
        <title>Comparative complete genome sequence analysis of the amino acid replacements responsible for the thermostability of Corynebacterium efficiens.</title>
        <authorList>
            <person name="Nishio Y."/>
            <person name="Nakamura Y."/>
            <person name="Kawarabayasi Y."/>
            <person name="Usuda Y."/>
            <person name="Kimura E."/>
            <person name="Sugimoto S."/>
            <person name="Matsui K."/>
            <person name="Yamagishi A."/>
            <person name="Kikuchi H."/>
            <person name="Ikeo K."/>
            <person name="Gojobori T."/>
        </authorList>
    </citation>
    <scope>NUCLEOTIDE SEQUENCE [LARGE SCALE GENOMIC DNA]</scope>
    <source>
        <strain evidence="4">DSM 44549 / YS-314 / AJ 12310 / JCM 11189 / NBRC 100395</strain>
    </source>
</reference>
<dbReference type="PROSITE" id="PS50966">
    <property type="entry name" value="ZF_SWIM"/>
    <property type="match status" value="1"/>
</dbReference>
<protein>
    <recommendedName>
        <fullName evidence="2">SWIM-type domain-containing protein</fullName>
    </recommendedName>
</protein>
<dbReference type="eggNOG" id="COG4279">
    <property type="taxonomic scope" value="Bacteria"/>
</dbReference>
<organism evidence="3 4">
    <name type="scientific">Corynebacterium efficiens (strain DSM 44549 / YS-314 / AJ 12310 / JCM 11189 / NBRC 100395)</name>
    <dbReference type="NCBI Taxonomy" id="196164"/>
    <lineage>
        <taxon>Bacteria</taxon>
        <taxon>Bacillati</taxon>
        <taxon>Actinomycetota</taxon>
        <taxon>Actinomycetes</taxon>
        <taxon>Mycobacteriales</taxon>
        <taxon>Corynebacteriaceae</taxon>
        <taxon>Corynebacterium</taxon>
    </lineage>
</organism>
<feature type="domain" description="SWIM-type" evidence="2">
    <location>
        <begin position="148"/>
        <end position="183"/>
    </location>
</feature>
<accession>Q8FQ69</accession>
<evidence type="ECO:0000313" key="3">
    <source>
        <dbReference type="EMBL" id="BAC18074.1"/>
    </source>
</evidence>
<dbReference type="PANTHER" id="PTHR38133">
    <property type="entry name" value="SLR1429 PROTEIN"/>
    <property type="match status" value="1"/>
</dbReference>
<name>Q8FQ69_COREF</name>
<dbReference type="EMBL" id="BA000035">
    <property type="protein sequence ID" value="BAC18074.1"/>
    <property type="molecule type" value="Genomic_DNA"/>
</dbReference>
<dbReference type="GO" id="GO:0008270">
    <property type="term" value="F:zinc ion binding"/>
    <property type="evidence" value="ECO:0007669"/>
    <property type="project" value="UniProtKB-KW"/>
</dbReference>
<dbReference type="KEGG" id="cef:CE1264"/>
<dbReference type="PANTHER" id="PTHR38133:SF1">
    <property type="entry name" value="SLR1429 PROTEIN"/>
    <property type="match status" value="1"/>
</dbReference>
<evidence type="ECO:0000256" key="1">
    <source>
        <dbReference type="PROSITE-ProRule" id="PRU00325"/>
    </source>
</evidence>
<dbReference type="AlphaFoldDB" id="Q8FQ69"/>
<evidence type="ECO:0000259" key="2">
    <source>
        <dbReference type="PROSITE" id="PS50966"/>
    </source>
</evidence>
<dbReference type="HOGENOM" id="CLU_053146_0_0_11"/>
<keyword evidence="1" id="KW-0862">Zinc</keyword>
<keyword evidence="1" id="KW-0479">Metal-binding</keyword>